<evidence type="ECO:0000313" key="3">
    <source>
        <dbReference type="Proteomes" id="UP000462152"/>
    </source>
</evidence>
<dbReference type="OrthoDB" id="4153705at2"/>
<dbReference type="Gene3D" id="3.10.450.50">
    <property type="match status" value="1"/>
</dbReference>
<dbReference type="InterPro" id="IPR037401">
    <property type="entry name" value="SnoaL-like"/>
</dbReference>
<dbReference type="InterPro" id="IPR032710">
    <property type="entry name" value="NTF2-like_dom_sf"/>
</dbReference>
<evidence type="ECO:0000313" key="2">
    <source>
        <dbReference type="EMBL" id="MUN53941.1"/>
    </source>
</evidence>
<gene>
    <name evidence="2" type="ORF">GMA10_01640</name>
</gene>
<dbReference type="RefSeq" id="WP_129314043.1">
    <property type="nucleotide sequence ID" value="NZ_NOIQ01000001.1"/>
</dbReference>
<organism evidence="2 3">
    <name type="scientific">Rothia koreensis</name>
    <dbReference type="NCBI Taxonomy" id="592378"/>
    <lineage>
        <taxon>Bacteria</taxon>
        <taxon>Bacillati</taxon>
        <taxon>Actinomycetota</taxon>
        <taxon>Actinomycetes</taxon>
        <taxon>Micrococcales</taxon>
        <taxon>Micrococcaceae</taxon>
        <taxon>Rothia</taxon>
    </lineage>
</organism>
<keyword evidence="3" id="KW-1185">Reference proteome</keyword>
<reference evidence="2 3" key="1">
    <citation type="submission" date="2019-12" db="EMBL/GenBank/DDBJ databases">
        <authorList>
            <person name="Li J."/>
            <person name="Shi Y."/>
            <person name="Xu G."/>
            <person name="Xiao D."/>
            <person name="Ran X."/>
        </authorList>
    </citation>
    <scope>NUCLEOTIDE SEQUENCE [LARGE SCALE GENOMIC DNA]</scope>
    <source>
        <strain evidence="2 3">JCM 15915</strain>
    </source>
</reference>
<feature type="domain" description="SnoaL-like" evidence="1">
    <location>
        <begin position="27"/>
        <end position="115"/>
    </location>
</feature>
<sequence>MGDNRELFYRWIQQLWSGPADREALREAAGELVTDDFIGHWPGREVHGPDGLADILAETKGMFSDLTFEIEVPPLVDGDMVAGRWAGTGTMTDGTVYGFFGNDILRADHGKFREYWVASAER</sequence>
<protein>
    <submittedName>
        <fullName evidence="2">Nuclear transport factor 2 family protein</fullName>
    </submittedName>
</protein>
<dbReference type="EMBL" id="WOGT01000001">
    <property type="protein sequence ID" value="MUN53941.1"/>
    <property type="molecule type" value="Genomic_DNA"/>
</dbReference>
<dbReference type="SUPFAM" id="SSF54427">
    <property type="entry name" value="NTF2-like"/>
    <property type="match status" value="1"/>
</dbReference>
<name>A0A7K1LFH9_9MICC</name>
<dbReference type="Pfam" id="PF12680">
    <property type="entry name" value="SnoaL_2"/>
    <property type="match status" value="1"/>
</dbReference>
<dbReference type="AlphaFoldDB" id="A0A7K1LFH9"/>
<dbReference type="Proteomes" id="UP000462152">
    <property type="component" value="Unassembled WGS sequence"/>
</dbReference>
<proteinExistence type="predicted"/>
<accession>A0A7K1LFH9</accession>
<evidence type="ECO:0000259" key="1">
    <source>
        <dbReference type="Pfam" id="PF12680"/>
    </source>
</evidence>
<comment type="caution">
    <text evidence="2">The sequence shown here is derived from an EMBL/GenBank/DDBJ whole genome shotgun (WGS) entry which is preliminary data.</text>
</comment>